<geneLocation type="mitochondrion" evidence="20"/>
<feature type="transmembrane region" description="Helical" evidence="16">
    <location>
        <begin position="523"/>
        <end position="541"/>
    </location>
</feature>
<keyword evidence="13 16" id="KW-0496">Mitochondrion</keyword>
<keyword evidence="10 16" id="KW-1133">Transmembrane helix</keyword>
<evidence type="ECO:0000259" key="19">
    <source>
        <dbReference type="Pfam" id="PF06455"/>
    </source>
</evidence>
<keyword evidence="4 16" id="KW-0813">Transport</keyword>
<feature type="transmembrane region" description="Helical" evidence="16">
    <location>
        <begin position="30"/>
        <end position="51"/>
    </location>
</feature>
<evidence type="ECO:0000313" key="21">
    <source>
        <dbReference type="Proteomes" id="UP000009022"/>
    </source>
</evidence>
<dbReference type="KEGG" id="tad:TradoM_p08"/>
<comment type="subcellular location">
    <subcellularLocation>
        <location evidence="1">Mitochondrion inner membrane</location>
        <topology evidence="1">Multi-pass membrane protein</topology>
    </subcellularLocation>
</comment>
<evidence type="ECO:0000256" key="12">
    <source>
        <dbReference type="ARBA" id="ARBA00023075"/>
    </source>
</evidence>
<feature type="domain" description="NADH dehydrogenase subunit 5 C-terminal" evidence="19">
    <location>
        <begin position="491"/>
        <end position="672"/>
    </location>
</feature>
<dbReference type="EMBL" id="DQ112541">
    <property type="protein sequence ID" value="ABF48521.1"/>
    <property type="molecule type" value="Genomic_DNA"/>
</dbReference>
<dbReference type="GO" id="GO:0045271">
    <property type="term" value="C:respiratory chain complex I"/>
    <property type="evidence" value="ECO:0000318"/>
    <property type="project" value="GO_Central"/>
</dbReference>
<feature type="domain" description="NADH-Ubiquinone oxidoreductase (complex I) chain 5 N-terminal" evidence="18">
    <location>
        <begin position="64"/>
        <end position="113"/>
    </location>
</feature>
<evidence type="ECO:0000256" key="3">
    <source>
        <dbReference type="ARBA" id="ARBA00021096"/>
    </source>
</evidence>
<dbReference type="GO" id="GO:0005743">
    <property type="term" value="C:mitochondrial inner membrane"/>
    <property type="evidence" value="ECO:0007669"/>
    <property type="project" value="UniProtKB-SubCell"/>
</dbReference>
<keyword evidence="7" id="KW-0999">Mitochondrion inner membrane</keyword>
<dbReference type="AlphaFoldDB" id="Q1AGW7"/>
<keyword evidence="21" id="KW-1185">Reference proteome</keyword>
<sequence>MYLIVLLLPFINAFFLGFCGRLIGTIGSGVLSTICMGSSTLIALLLAYEILVNDAVVHIELYKWVESEILITHVGLLYDTLSVTMLLVISSISTLVHIYSTSYMSDDPHVPRFLCYLSLFTFLMMVLVTSDNYLQLFIGWEGVGVCSYLLVAFWTTRIQANKAAIKAIVVNRVGDVGVILGMILIYKTIGSLDFSALEAGFVKPPILDNGARLDPWAPWAPIGILLLIGCIGKSAQLGLHTWLPDAMEGTDSNGSRAPQHKWTAGVFLMIRSFPLFEKAPLALLIITIFGALTAFFAATVGLVQNDLKKVIAYSTCSQLGYMVLIIGIEGSHNVGLFHLFNHAFFKALLFLSAGAVVHSTNYDEQDMRKMGGLIHSIPFTYTMMLIGSFSIMGLPYLTGFYSKDLILELTYSGRNMGVPYFISEQGHHLESLEGSIGSQGGDKRPWGGAEGSGPAPLAPPLIALWPESEPSRGSAFAFWLGTFAAFLTAFYSIRLVYITFIISPNSSKESLISSHINIVDKRVLTVLSLLCFGAIFFGYLFQDILIGDIEHPIVPPFIKVLPTLAGVFGMSLSLLLYWGFDSIGPLFILPIYSFLGGAWQFNHTINKLIAIPFFNFGHWGTYKTLDRGWLELFGPQGAGYLGTRVSQAISNLQSGVISRYALVLLSFTIIFLSLWG</sequence>
<proteinExistence type="inferred from homology"/>
<evidence type="ECO:0000256" key="8">
    <source>
        <dbReference type="ARBA" id="ARBA00022967"/>
    </source>
</evidence>
<comment type="function">
    <text evidence="16">Core subunit of the mitochondrial membrane respiratory chain NADH dehydrogenase (Complex I) which catalyzes electron transfer from NADH through the respiratory chain, using ubiquinone as an electron acceptor. Essential for the catalytic activity and assembly of complex I.</text>
</comment>
<feature type="transmembrane region" description="Helical" evidence="16">
    <location>
        <begin position="6"/>
        <end position="23"/>
    </location>
</feature>
<evidence type="ECO:0000256" key="15">
    <source>
        <dbReference type="ARBA" id="ARBA00049551"/>
    </source>
</evidence>
<evidence type="ECO:0000256" key="9">
    <source>
        <dbReference type="ARBA" id="ARBA00022982"/>
    </source>
</evidence>
<feature type="transmembrane region" description="Helical" evidence="16">
    <location>
        <begin position="476"/>
        <end position="502"/>
    </location>
</feature>
<dbReference type="PRINTS" id="PR01434">
    <property type="entry name" value="NADHDHGNASE5"/>
</dbReference>
<name>Q1AGW7_TRIAD</name>
<dbReference type="InterPro" id="IPR001750">
    <property type="entry name" value="ND/Mrp_TM"/>
</dbReference>
<reference evidence="20 21" key="1">
    <citation type="journal article" date="2006" name="Proc. Natl. Acad. Sci. U.S.A.">
        <title>Mitochondrial genome of Trichoplax adhaerens supports placozoa as the basal lower metazoan phylum.</title>
        <authorList>
            <person name="Dellaporta S.L."/>
            <person name="Xu A."/>
            <person name="Sagasser S."/>
            <person name="Jakob W."/>
            <person name="Moreno M.A."/>
            <person name="Buss L.W."/>
            <person name="Schierwater B."/>
        </authorList>
    </citation>
    <scope>NUCLEOTIDE SEQUENCE [LARGE SCALE GENOMIC DNA]</scope>
    <source>
        <strain evidence="21">Grell-BS-1999</strain>
    </source>
</reference>
<evidence type="ECO:0000256" key="10">
    <source>
        <dbReference type="ARBA" id="ARBA00022989"/>
    </source>
</evidence>
<keyword evidence="14 16" id="KW-0472">Membrane</keyword>
<feature type="transmembrane region" description="Helical" evidence="16">
    <location>
        <begin position="110"/>
        <end position="128"/>
    </location>
</feature>
<evidence type="ECO:0000256" key="2">
    <source>
        <dbReference type="ARBA" id="ARBA00012944"/>
    </source>
</evidence>
<keyword evidence="11 16" id="KW-0520">NAD</keyword>
<dbReference type="InterPro" id="IPR001516">
    <property type="entry name" value="Proton_antipo_N"/>
</dbReference>
<dbReference type="EC" id="7.1.1.2" evidence="2 16"/>
<organism evidence="20 21">
    <name type="scientific">Trichoplax adhaerens</name>
    <name type="common">Trichoplax reptans</name>
    <dbReference type="NCBI Taxonomy" id="10228"/>
    <lineage>
        <taxon>Eukaryota</taxon>
        <taxon>Metazoa</taxon>
        <taxon>Placozoa</taxon>
        <taxon>Uniplacotomia</taxon>
        <taxon>Trichoplacea</taxon>
        <taxon>Trichoplacidae</taxon>
        <taxon>Trichoplax</taxon>
    </lineage>
</organism>
<dbReference type="PhylomeDB" id="Q1AGW7"/>
<evidence type="ECO:0000256" key="4">
    <source>
        <dbReference type="ARBA" id="ARBA00022448"/>
    </source>
</evidence>
<dbReference type="GO" id="GO:0015990">
    <property type="term" value="P:electron transport coupled proton transport"/>
    <property type="evidence" value="ECO:0000318"/>
    <property type="project" value="GO_Central"/>
</dbReference>
<evidence type="ECO:0000259" key="18">
    <source>
        <dbReference type="Pfam" id="PF00662"/>
    </source>
</evidence>
<accession>Q1AGW7</accession>
<keyword evidence="9" id="KW-0249">Electron transport</keyword>
<dbReference type="InterPro" id="IPR003945">
    <property type="entry name" value="NU5C-like"/>
</dbReference>
<dbReference type="Pfam" id="PF06455">
    <property type="entry name" value="NADH5_C"/>
    <property type="match status" value="1"/>
</dbReference>
<dbReference type="STRING" id="10228.Q1AGW7"/>
<dbReference type="Proteomes" id="UP000009022">
    <property type="component" value="Mitochondrion"/>
</dbReference>
<dbReference type="PANTHER" id="PTHR42829">
    <property type="entry name" value="NADH-UBIQUINONE OXIDOREDUCTASE CHAIN 5"/>
    <property type="match status" value="1"/>
</dbReference>
<evidence type="ECO:0000256" key="5">
    <source>
        <dbReference type="ARBA" id="ARBA00022660"/>
    </source>
</evidence>
<feature type="transmembrane region" description="Helical" evidence="16">
    <location>
        <begin position="378"/>
        <end position="397"/>
    </location>
</feature>
<comment type="similarity">
    <text evidence="16">Belongs to the complex I subunit 5 family.</text>
</comment>
<keyword evidence="6 16" id="KW-0812">Transmembrane</keyword>
<keyword evidence="8" id="KW-1278">Translocase</keyword>
<dbReference type="Pfam" id="PF00662">
    <property type="entry name" value="Proton_antipo_N"/>
    <property type="match status" value="1"/>
</dbReference>
<evidence type="ECO:0000313" key="20">
    <source>
        <dbReference type="EMBL" id="ABF48521.1"/>
    </source>
</evidence>
<protein>
    <recommendedName>
        <fullName evidence="3 16">NADH-ubiquinone oxidoreductase chain 5</fullName>
        <ecNumber evidence="2 16">7.1.1.2</ecNumber>
    </recommendedName>
</protein>
<dbReference type="Pfam" id="PF00361">
    <property type="entry name" value="Proton_antipo_M"/>
    <property type="match status" value="1"/>
</dbReference>
<dbReference type="GO" id="GO:0042773">
    <property type="term" value="P:ATP synthesis coupled electron transport"/>
    <property type="evidence" value="ECO:0007669"/>
    <property type="project" value="InterPro"/>
</dbReference>
<dbReference type="InterPro" id="IPR018393">
    <property type="entry name" value="NADHpl_OxRdtase_5_subgr"/>
</dbReference>
<feature type="transmembrane region" description="Helical" evidence="16">
    <location>
        <begin position="281"/>
        <end position="303"/>
    </location>
</feature>
<dbReference type="PANTHER" id="PTHR42829:SF2">
    <property type="entry name" value="NADH-UBIQUINONE OXIDOREDUCTASE CHAIN 5"/>
    <property type="match status" value="1"/>
</dbReference>
<feature type="transmembrane region" description="Helical" evidence="16">
    <location>
        <begin position="71"/>
        <end position="98"/>
    </location>
</feature>
<dbReference type="FunCoup" id="Q1AGW7">
    <property type="interactions" value="38"/>
</dbReference>
<evidence type="ECO:0000256" key="16">
    <source>
        <dbReference type="RuleBase" id="RU003404"/>
    </source>
</evidence>
<dbReference type="GO" id="GO:0008137">
    <property type="term" value="F:NADH dehydrogenase (ubiquinone) activity"/>
    <property type="evidence" value="ECO:0007669"/>
    <property type="project" value="UniProtKB-EC"/>
</dbReference>
<evidence type="ECO:0000256" key="14">
    <source>
        <dbReference type="ARBA" id="ARBA00023136"/>
    </source>
</evidence>
<feature type="transmembrane region" description="Helical" evidence="16">
    <location>
        <begin position="134"/>
        <end position="155"/>
    </location>
</feature>
<evidence type="ECO:0000259" key="17">
    <source>
        <dbReference type="Pfam" id="PF00361"/>
    </source>
</evidence>
<feature type="transmembrane region" description="Helical" evidence="16">
    <location>
        <begin position="656"/>
        <end position="675"/>
    </location>
</feature>
<keyword evidence="12 16" id="KW-0830">Ubiquinone</keyword>
<evidence type="ECO:0000256" key="6">
    <source>
        <dbReference type="ARBA" id="ARBA00022692"/>
    </source>
</evidence>
<dbReference type="NCBIfam" id="TIGR01974">
    <property type="entry name" value="NDH_I_L"/>
    <property type="match status" value="1"/>
</dbReference>
<feature type="domain" description="NADH:quinone oxidoreductase/Mrp antiporter transmembrane" evidence="17">
    <location>
        <begin position="130"/>
        <end position="412"/>
    </location>
</feature>
<evidence type="ECO:0000256" key="7">
    <source>
        <dbReference type="ARBA" id="ARBA00022792"/>
    </source>
</evidence>
<dbReference type="InterPro" id="IPR010934">
    <property type="entry name" value="NADH_DH_su5_C"/>
</dbReference>
<evidence type="ECO:0000256" key="11">
    <source>
        <dbReference type="ARBA" id="ARBA00023027"/>
    </source>
</evidence>
<evidence type="ECO:0000256" key="1">
    <source>
        <dbReference type="ARBA" id="ARBA00004448"/>
    </source>
</evidence>
<feature type="transmembrane region" description="Helical" evidence="16">
    <location>
        <begin position="310"/>
        <end position="328"/>
    </location>
</feature>
<gene>
    <name evidence="20" type="primary">nad5</name>
</gene>
<comment type="catalytic activity">
    <reaction evidence="15 16">
        <text>a ubiquinone + NADH + 5 H(+)(in) = a ubiquinol + NAD(+) + 4 H(+)(out)</text>
        <dbReference type="Rhea" id="RHEA:29091"/>
        <dbReference type="Rhea" id="RHEA-COMP:9565"/>
        <dbReference type="Rhea" id="RHEA-COMP:9566"/>
        <dbReference type="ChEBI" id="CHEBI:15378"/>
        <dbReference type="ChEBI" id="CHEBI:16389"/>
        <dbReference type="ChEBI" id="CHEBI:17976"/>
        <dbReference type="ChEBI" id="CHEBI:57540"/>
        <dbReference type="ChEBI" id="CHEBI:57945"/>
        <dbReference type="EC" id="7.1.1.2"/>
    </reaction>
</comment>
<dbReference type="InParanoid" id="Q1AGW7"/>
<feature type="transmembrane region" description="Helical" evidence="16">
    <location>
        <begin position="167"/>
        <end position="186"/>
    </location>
</feature>
<keyword evidence="5" id="KW-0679">Respiratory chain</keyword>
<evidence type="ECO:0000256" key="13">
    <source>
        <dbReference type="ARBA" id="ARBA00023128"/>
    </source>
</evidence>
<feature type="transmembrane region" description="Helical" evidence="16">
    <location>
        <begin position="334"/>
        <end position="357"/>
    </location>
</feature>